<dbReference type="Ensembl" id="ENSMGAT00000034094.1">
    <property type="protein sequence ID" value="ENSMGAP00000026611.1"/>
    <property type="gene ID" value="ENSMGAG00000019752.1"/>
</dbReference>
<evidence type="ECO:0008006" key="3">
    <source>
        <dbReference type="Google" id="ProtNLM"/>
    </source>
</evidence>
<accession>A0A803Y4B4</accession>
<reference evidence="1 2" key="1">
    <citation type="journal article" date="2010" name="PLoS Biol.">
        <title>Multi-platform next-generation sequencing of the domestic turkey (Meleagris gallopavo): genome assembly and analysis.</title>
        <authorList>
            <person name="Dalloul R.A."/>
            <person name="Long J.A."/>
            <person name="Zimin A.V."/>
            <person name="Aslam L."/>
            <person name="Beal K."/>
            <person name="Blomberg L.A."/>
            <person name="Bouffard P."/>
            <person name="Burt D.W."/>
            <person name="Crasta O."/>
            <person name="Crooijmans R.P."/>
            <person name="Cooper K."/>
            <person name="Coulombe R.A."/>
            <person name="De S."/>
            <person name="Delany M.E."/>
            <person name="Dodgson J.B."/>
            <person name="Dong J.J."/>
            <person name="Evans C."/>
            <person name="Frederickson K.M."/>
            <person name="Flicek P."/>
            <person name="Florea L."/>
            <person name="Folkerts O."/>
            <person name="Groenen M.A."/>
            <person name="Harkins T.T."/>
            <person name="Herrero J."/>
            <person name="Hoffmann S."/>
            <person name="Megens H.J."/>
            <person name="Jiang A."/>
            <person name="de Jong P."/>
            <person name="Kaiser P."/>
            <person name="Kim H."/>
            <person name="Kim K.W."/>
            <person name="Kim S."/>
            <person name="Langenberger D."/>
            <person name="Lee M.K."/>
            <person name="Lee T."/>
            <person name="Mane S."/>
            <person name="Marcais G."/>
            <person name="Marz M."/>
            <person name="McElroy A.P."/>
            <person name="Modise T."/>
            <person name="Nefedov M."/>
            <person name="Notredame C."/>
            <person name="Paton I.R."/>
            <person name="Payne W.S."/>
            <person name="Pertea G."/>
            <person name="Prickett D."/>
            <person name="Puiu D."/>
            <person name="Qioa D."/>
            <person name="Raineri E."/>
            <person name="Ruffier M."/>
            <person name="Salzberg S.L."/>
            <person name="Schatz M.C."/>
            <person name="Scheuring C."/>
            <person name="Schmidt C.J."/>
            <person name="Schroeder S."/>
            <person name="Searle S.M."/>
            <person name="Smith E.J."/>
            <person name="Smith J."/>
            <person name="Sonstegard T.S."/>
            <person name="Stadler P.F."/>
            <person name="Tafer H."/>
            <person name="Tu Z.J."/>
            <person name="Van Tassell C.P."/>
            <person name="Vilella A.J."/>
            <person name="Williams K.P."/>
            <person name="Yorke J.A."/>
            <person name="Zhang L."/>
            <person name="Zhang H.B."/>
            <person name="Zhang X."/>
            <person name="Zhang Y."/>
            <person name="Reed K.M."/>
        </authorList>
    </citation>
    <scope>NUCLEOTIDE SEQUENCE [LARGE SCALE GENOMIC DNA]</scope>
</reference>
<sequence length="202" mass="22040">MCCCALWDCSLITDKAENGEPYQRRRGAGTPLPDSPPAFPMARDAALTASSSSWRRILLMILAITIHNIPEGLAVGVGFGAIGKSVSATFQSARQNKKLFVWPLPRENGWGYPGVKRCAVANSFPYSISGEDGQLLSALQGQSKAWLCWAWGRDAACMEYWEKKLLLLLLGSFYEEEKMGTALAGALQEPFVLESSSGVIYI</sequence>
<proteinExistence type="predicted"/>
<evidence type="ECO:0000313" key="1">
    <source>
        <dbReference type="Ensembl" id="ENSMGAP00000026611.1"/>
    </source>
</evidence>
<dbReference type="InParanoid" id="A0A803Y4B4"/>
<name>A0A803Y4B4_MELGA</name>
<dbReference type="Proteomes" id="UP000001645">
    <property type="component" value="Chromosome 20"/>
</dbReference>
<keyword evidence="2" id="KW-1185">Reference proteome</keyword>
<reference evidence="1" key="2">
    <citation type="submission" date="2025-08" db="UniProtKB">
        <authorList>
            <consortium name="Ensembl"/>
        </authorList>
    </citation>
    <scope>IDENTIFICATION</scope>
</reference>
<organism evidence="1 2">
    <name type="scientific">Meleagris gallopavo</name>
    <name type="common">Wild turkey</name>
    <dbReference type="NCBI Taxonomy" id="9103"/>
    <lineage>
        <taxon>Eukaryota</taxon>
        <taxon>Metazoa</taxon>
        <taxon>Chordata</taxon>
        <taxon>Craniata</taxon>
        <taxon>Vertebrata</taxon>
        <taxon>Euteleostomi</taxon>
        <taxon>Archelosauria</taxon>
        <taxon>Archosauria</taxon>
        <taxon>Dinosauria</taxon>
        <taxon>Saurischia</taxon>
        <taxon>Theropoda</taxon>
        <taxon>Coelurosauria</taxon>
        <taxon>Aves</taxon>
        <taxon>Neognathae</taxon>
        <taxon>Galloanserae</taxon>
        <taxon>Galliformes</taxon>
        <taxon>Phasianidae</taxon>
        <taxon>Meleagridinae</taxon>
        <taxon>Meleagris</taxon>
    </lineage>
</organism>
<evidence type="ECO:0000313" key="2">
    <source>
        <dbReference type="Proteomes" id="UP000001645"/>
    </source>
</evidence>
<protein>
    <recommendedName>
        <fullName evidence="3">Solute carrier family 39 member 11</fullName>
    </recommendedName>
</protein>
<reference evidence="1" key="3">
    <citation type="submission" date="2025-09" db="UniProtKB">
        <authorList>
            <consortium name="Ensembl"/>
        </authorList>
    </citation>
    <scope>IDENTIFICATION</scope>
</reference>
<dbReference type="AlphaFoldDB" id="A0A803Y4B4"/>